<feature type="chain" id="PRO_5038535667" evidence="6">
    <location>
        <begin position="24"/>
        <end position="293"/>
    </location>
</feature>
<dbReference type="EMBL" id="CP058649">
    <property type="protein sequence ID" value="QUI24142.1"/>
    <property type="molecule type" value="Genomic_DNA"/>
</dbReference>
<dbReference type="AlphaFoldDB" id="A0A8J8MMF2"/>
<comment type="similarity">
    <text evidence="2 4">Belongs to the bacterial solute-binding protein 3 family.</text>
</comment>
<evidence type="ECO:0000256" key="2">
    <source>
        <dbReference type="ARBA" id="ARBA00010333"/>
    </source>
</evidence>
<reference evidence="9" key="1">
    <citation type="submission" date="2020-07" db="EMBL/GenBank/DDBJ databases">
        <title>Vallitalea pronyensis genome.</title>
        <authorList>
            <person name="Postec A."/>
        </authorList>
    </citation>
    <scope>NUCLEOTIDE SEQUENCE</scope>
    <source>
        <strain evidence="9">FatNI3</strain>
    </source>
</reference>
<evidence type="ECO:0000256" key="1">
    <source>
        <dbReference type="ARBA" id="ARBA00004196"/>
    </source>
</evidence>
<dbReference type="KEGG" id="vpy:HZI73_18410"/>
<accession>A0A8J8MMF2</accession>
<evidence type="ECO:0000259" key="7">
    <source>
        <dbReference type="SMART" id="SM00062"/>
    </source>
</evidence>
<dbReference type="CDD" id="cd13624">
    <property type="entry name" value="PBP2_Arg_Lys_His"/>
    <property type="match status" value="1"/>
</dbReference>
<dbReference type="InterPro" id="IPR001638">
    <property type="entry name" value="Solute-binding_3/MltF_N"/>
</dbReference>
<dbReference type="PROSITE" id="PS01039">
    <property type="entry name" value="SBP_BACTERIAL_3"/>
    <property type="match status" value="1"/>
</dbReference>
<dbReference type="GO" id="GO:0015276">
    <property type="term" value="F:ligand-gated monoatomic ion channel activity"/>
    <property type="evidence" value="ECO:0007669"/>
    <property type="project" value="InterPro"/>
</dbReference>
<dbReference type="SMART" id="SM00062">
    <property type="entry name" value="PBPb"/>
    <property type="match status" value="1"/>
</dbReference>
<dbReference type="PANTHER" id="PTHR35936">
    <property type="entry name" value="MEMBRANE-BOUND LYTIC MUREIN TRANSGLYCOSYLASE F"/>
    <property type="match status" value="1"/>
</dbReference>
<dbReference type="InterPro" id="IPR018313">
    <property type="entry name" value="SBP_3_CS"/>
</dbReference>
<dbReference type="GO" id="GO:0016020">
    <property type="term" value="C:membrane"/>
    <property type="evidence" value="ECO:0007669"/>
    <property type="project" value="InterPro"/>
</dbReference>
<feature type="signal peptide" evidence="6">
    <location>
        <begin position="1"/>
        <end position="23"/>
    </location>
</feature>
<dbReference type="InterPro" id="IPR001320">
    <property type="entry name" value="Iontro_rcpt_C"/>
</dbReference>
<dbReference type="Pfam" id="PF00497">
    <property type="entry name" value="SBP_bac_3"/>
    <property type="match status" value="1"/>
</dbReference>
<feature type="domain" description="Solute-binding protein family 3/N-terminal" evidence="7">
    <location>
        <begin position="73"/>
        <end position="290"/>
    </location>
</feature>
<dbReference type="RefSeq" id="WP_212694834.1">
    <property type="nucleotide sequence ID" value="NZ_CP058649.1"/>
</dbReference>
<evidence type="ECO:0000256" key="4">
    <source>
        <dbReference type="RuleBase" id="RU003744"/>
    </source>
</evidence>
<comment type="subcellular location">
    <subcellularLocation>
        <location evidence="1">Cell envelope</location>
    </subcellularLocation>
</comment>
<dbReference type="Proteomes" id="UP000683246">
    <property type="component" value="Chromosome"/>
</dbReference>
<dbReference type="PANTHER" id="PTHR35936:SF17">
    <property type="entry name" value="ARGININE-BINDING EXTRACELLULAR PROTEIN ARTP"/>
    <property type="match status" value="1"/>
</dbReference>
<dbReference type="PROSITE" id="PS51257">
    <property type="entry name" value="PROKAR_LIPOPROTEIN"/>
    <property type="match status" value="1"/>
</dbReference>
<name>A0A8J8MMF2_9FIRM</name>
<keyword evidence="10" id="KW-1185">Reference proteome</keyword>
<evidence type="ECO:0000256" key="3">
    <source>
        <dbReference type="ARBA" id="ARBA00022729"/>
    </source>
</evidence>
<feature type="region of interest" description="Disordered" evidence="5">
    <location>
        <begin position="29"/>
        <end position="70"/>
    </location>
</feature>
<protein>
    <submittedName>
        <fullName evidence="9">Basic amino acid ABC transporter substrate-binding protein</fullName>
    </submittedName>
</protein>
<feature type="domain" description="Ionotropic glutamate receptor C-terminal" evidence="8">
    <location>
        <begin position="72"/>
        <end position="289"/>
    </location>
</feature>
<gene>
    <name evidence="9" type="ORF">HZI73_18410</name>
</gene>
<dbReference type="Gene3D" id="3.40.190.10">
    <property type="entry name" value="Periplasmic binding protein-like II"/>
    <property type="match status" value="2"/>
</dbReference>
<evidence type="ECO:0000256" key="5">
    <source>
        <dbReference type="SAM" id="MobiDB-lite"/>
    </source>
</evidence>
<organism evidence="9 10">
    <name type="scientific">Vallitalea pronyensis</name>
    <dbReference type="NCBI Taxonomy" id="1348613"/>
    <lineage>
        <taxon>Bacteria</taxon>
        <taxon>Bacillati</taxon>
        <taxon>Bacillota</taxon>
        <taxon>Clostridia</taxon>
        <taxon>Lachnospirales</taxon>
        <taxon>Vallitaleaceae</taxon>
        <taxon>Vallitalea</taxon>
    </lineage>
</organism>
<sequence length="293" mass="32043">MKKLMCLFLMMVITMGLIGCGQAKEASKDINENQEVDAAADGDSTKDSEDGTVDSEEDDKEDADKPVDEDKQFIVMGTNAEFPPFEYIAGGEVTGFDVDIAKKIAEKLGLELKIENMQFSGLIAALQTKKIDFIAAGMTNTEERAKSVNFSQDYFEASQVIIVKKDSDAVKGKADLEGKKIGVQLGTTGEMEAKEIADATVESYDAGFAAVMDLANGKLDAVVIDQKPAEKFVSKNDKVMILEEELTKEAYAIAVNKEDDALLDTINQVIQELQESGEYDALYEKYFGEQEAE</sequence>
<proteinExistence type="inferred from homology"/>
<dbReference type="SUPFAM" id="SSF53850">
    <property type="entry name" value="Periplasmic binding protein-like II"/>
    <property type="match status" value="1"/>
</dbReference>
<feature type="compositionally biased region" description="Acidic residues" evidence="5">
    <location>
        <begin position="50"/>
        <end position="61"/>
    </location>
</feature>
<evidence type="ECO:0000313" key="10">
    <source>
        <dbReference type="Proteomes" id="UP000683246"/>
    </source>
</evidence>
<keyword evidence="3 6" id="KW-0732">Signal</keyword>
<evidence type="ECO:0000313" key="9">
    <source>
        <dbReference type="EMBL" id="QUI24142.1"/>
    </source>
</evidence>
<dbReference type="GO" id="GO:0030313">
    <property type="term" value="C:cell envelope"/>
    <property type="evidence" value="ECO:0007669"/>
    <property type="project" value="UniProtKB-SubCell"/>
</dbReference>
<evidence type="ECO:0000259" key="8">
    <source>
        <dbReference type="SMART" id="SM00079"/>
    </source>
</evidence>
<evidence type="ECO:0000256" key="6">
    <source>
        <dbReference type="SAM" id="SignalP"/>
    </source>
</evidence>
<dbReference type="SMART" id="SM00079">
    <property type="entry name" value="PBPe"/>
    <property type="match status" value="1"/>
</dbReference>